<reference evidence="1 2" key="1">
    <citation type="submission" date="2016-11" db="EMBL/GenBank/DDBJ databases">
        <title>The macronuclear genome of Stentor coeruleus: a giant cell with tiny introns.</title>
        <authorList>
            <person name="Slabodnick M."/>
            <person name="Ruby J.G."/>
            <person name="Reiff S.B."/>
            <person name="Swart E.C."/>
            <person name="Gosai S."/>
            <person name="Prabakaran S."/>
            <person name="Witkowska E."/>
            <person name="Larue G.E."/>
            <person name="Fisher S."/>
            <person name="Freeman R.M."/>
            <person name="Gunawardena J."/>
            <person name="Chu W."/>
            <person name="Stover N.A."/>
            <person name="Gregory B.D."/>
            <person name="Nowacki M."/>
            <person name="Derisi J."/>
            <person name="Roy S.W."/>
            <person name="Marshall W.F."/>
            <person name="Sood P."/>
        </authorList>
    </citation>
    <scope>NUCLEOTIDE SEQUENCE [LARGE SCALE GENOMIC DNA]</scope>
    <source>
        <strain evidence="1">WM001</strain>
    </source>
</reference>
<accession>A0A1R2C846</accession>
<keyword evidence="2" id="KW-1185">Reference proteome</keyword>
<protein>
    <submittedName>
        <fullName evidence="1">Uncharacterized protein</fullName>
    </submittedName>
</protein>
<dbReference type="PANTHER" id="PTHR24114">
    <property type="entry name" value="LEUCINE RICH REPEAT FAMILY PROTEIN"/>
    <property type="match status" value="1"/>
</dbReference>
<evidence type="ECO:0000313" key="2">
    <source>
        <dbReference type="Proteomes" id="UP000187209"/>
    </source>
</evidence>
<proteinExistence type="predicted"/>
<comment type="caution">
    <text evidence="1">The sequence shown here is derived from an EMBL/GenBank/DDBJ whole genome shotgun (WGS) entry which is preliminary data.</text>
</comment>
<dbReference type="SMART" id="SM00368">
    <property type="entry name" value="LRR_RI"/>
    <property type="match status" value="5"/>
</dbReference>
<dbReference type="InterPro" id="IPR052394">
    <property type="entry name" value="LRR-containing"/>
</dbReference>
<sequence>MKLSIKLPSLKGRNKKPTLEAMSKSMYTSDMSEVQSRTRVSNILVSSQSKRPASLENSVIVGNEAKLEFLDTYLNLSLISERNKLEKLEDTPHAAYLGEIEKIHMRPQPFGIIRRKGPNAFIDIHMYSMGDTFAEAFSKGVKQYKEITNLNLKANRLTDGGCAKILSGVHSKKVKTINISENKLGRVTIEKVIQIVSNNETRLRTLELENISIGERAILDLCRVLADNKVLHSLNLAKNNLGFIACTALKEMLRYNSTIRNLDLHWNNIRSEGAIEFFEGLSQNDSLKALDISWNSLGRDNSMDTVKTMGKCFKINSLLLHVDLSYNNITSHECEVFAELIKNNHNILGLHMIGNEGFIDARGFLHPSEITQGTMQQGHFFNRILDKSKYSKKHHIKINCWICEKWVETTFLWTSGDSNYEPKSIHLSCDKWSATPLKKESNGVISVTRVVPPGQIMFYFSNHMACFTSKSFPTSRLENPIPPSGPYKEISIVNSIKAIGQEYNSKDLFDSRARVNLESPSSLEYEKIPWSIPISIFSEYILDTIEFKTECFEFDWLNSKLSNFIKEDTSREELKSFVRTKYDLLLEAYKTLSALSGSEVFAIGSNSLNDFLNQSKVIDNLFTLSDVGINWSAANSSKDKTQTNNSGNGLCRYEFLEIMIRIANDKLIRNKITTNIVEAVMKLFADNVEKFLSKYNTNTWRLEEYMTENIDYLLKAYKPLLDHVYKKYSAKEIMPGKVLSMSLSEFRSLCIDAKLINENFTVREVDICYSRAMMTQSDYLNKNRHLEMAFVEFLEAIVRAANEHNGKDLRSKVEGIMPNLLSICQPNFIKSYTYPDDETYFNLMYRVKQTS</sequence>
<evidence type="ECO:0000313" key="1">
    <source>
        <dbReference type="EMBL" id="OMJ85161.1"/>
    </source>
</evidence>
<dbReference type="AlphaFoldDB" id="A0A1R2C846"/>
<dbReference type="OrthoDB" id="415435at2759"/>
<dbReference type="InterPro" id="IPR032675">
    <property type="entry name" value="LRR_dom_sf"/>
</dbReference>
<name>A0A1R2C846_9CILI</name>
<dbReference type="PANTHER" id="PTHR24114:SF2">
    <property type="entry name" value="F-BOX DOMAIN-CONTAINING PROTEIN-RELATED"/>
    <property type="match status" value="1"/>
</dbReference>
<dbReference type="InterPro" id="IPR001611">
    <property type="entry name" value="Leu-rich_rpt"/>
</dbReference>
<dbReference type="SUPFAM" id="SSF52047">
    <property type="entry name" value="RNI-like"/>
    <property type="match status" value="1"/>
</dbReference>
<dbReference type="EMBL" id="MPUH01000245">
    <property type="protein sequence ID" value="OMJ85161.1"/>
    <property type="molecule type" value="Genomic_DNA"/>
</dbReference>
<gene>
    <name evidence="1" type="ORF">SteCoe_13551</name>
</gene>
<dbReference type="Gene3D" id="1.10.238.10">
    <property type="entry name" value="EF-hand"/>
    <property type="match status" value="1"/>
</dbReference>
<dbReference type="Pfam" id="PF13516">
    <property type="entry name" value="LRR_6"/>
    <property type="match status" value="1"/>
</dbReference>
<organism evidence="1 2">
    <name type="scientific">Stentor coeruleus</name>
    <dbReference type="NCBI Taxonomy" id="5963"/>
    <lineage>
        <taxon>Eukaryota</taxon>
        <taxon>Sar</taxon>
        <taxon>Alveolata</taxon>
        <taxon>Ciliophora</taxon>
        <taxon>Postciliodesmatophora</taxon>
        <taxon>Heterotrichea</taxon>
        <taxon>Heterotrichida</taxon>
        <taxon>Stentoridae</taxon>
        <taxon>Stentor</taxon>
    </lineage>
</organism>
<dbReference type="Gene3D" id="3.80.10.10">
    <property type="entry name" value="Ribonuclease Inhibitor"/>
    <property type="match status" value="1"/>
</dbReference>
<dbReference type="Proteomes" id="UP000187209">
    <property type="component" value="Unassembled WGS sequence"/>
</dbReference>